<dbReference type="PANTHER" id="PTHR19384">
    <property type="entry name" value="NITRIC OXIDE SYNTHASE-RELATED"/>
    <property type="match status" value="1"/>
</dbReference>
<dbReference type="EMBL" id="JAVXUP010002766">
    <property type="protein sequence ID" value="KAK3001535.1"/>
    <property type="molecule type" value="Genomic_DNA"/>
</dbReference>
<dbReference type="SUPFAM" id="SSF63380">
    <property type="entry name" value="Riboflavin synthase domain-like"/>
    <property type="match status" value="1"/>
</dbReference>
<protein>
    <recommendedName>
        <fullName evidence="5">Flavodoxin-like domain-containing protein</fullName>
    </recommendedName>
</protein>
<sequence>MEARRKLLVLYASQTGNAVDADERLSREAERRGCSATVMSTHDYEARCLASEETVIFVVSTTGQGEPPDSMKAFWLYLRRRHLSHQWLRGVQYAVFGLGDSCYPQFNIFSSEEEPIGRDLPLGKSSTVISIEIKQTSGYGTVEKLDIFLFVAKKLDKRLSDLGAEPVAERGLGNEQHSSGYESVLDPWMCSLWNTLYQKNPKFFPNGPLLSISDKKLIDQPKIEITFYDAVGEHSEYSNTTDLKCFEMEINRARSMPPGKFSHYKNSPDCFLQMIENCLLTRAGCGKDVRHFEFEALSSSIKYEVGDVLEILPGQSPAAIGRFIKRCCLNPESYITVQPREAQIGSCVGSSMVAMKLKTFVELTMDVASASPSRYFFEVMSFFASFEKEKEELQWFASPEGRDDLFKFNQREQRTVLEEQSTKILDLLSKGAAVYVAGSSKNMPSDVLSAFEEIVCNEAGIPMEDAVKWLRELGKAGKYHVEAWS</sequence>
<dbReference type="Pfam" id="PF00667">
    <property type="entry name" value="FAD_binding_1"/>
    <property type="match status" value="1"/>
</dbReference>
<dbReference type="AlphaFoldDB" id="A0AA88V6N7"/>
<dbReference type="Gene3D" id="2.40.30.10">
    <property type="entry name" value="Translation factors"/>
    <property type="match status" value="1"/>
</dbReference>
<dbReference type="Gene3D" id="3.40.50.360">
    <property type="match status" value="1"/>
</dbReference>
<dbReference type="Pfam" id="PF00258">
    <property type="entry name" value="Flavodoxin_1"/>
    <property type="match status" value="1"/>
</dbReference>
<evidence type="ECO:0000313" key="7">
    <source>
        <dbReference type="Proteomes" id="UP001188597"/>
    </source>
</evidence>
<keyword evidence="7" id="KW-1185">Reference proteome</keyword>
<accession>A0AA88V6N7</accession>
<comment type="caution">
    <text evidence="6">The sequence shown here is derived from an EMBL/GenBank/DDBJ whole genome shotgun (WGS) entry which is preliminary data.</text>
</comment>
<dbReference type="InterPro" id="IPR029039">
    <property type="entry name" value="Flavoprotein-like_sf"/>
</dbReference>
<evidence type="ECO:0000259" key="5">
    <source>
        <dbReference type="PROSITE" id="PS50902"/>
    </source>
</evidence>
<dbReference type="Gene3D" id="3.40.50.80">
    <property type="entry name" value="Nucleotide-binding domain of ferredoxin-NADP reductase (FNR) module"/>
    <property type="match status" value="1"/>
</dbReference>
<feature type="domain" description="Flavodoxin-like" evidence="5">
    <location>
        <begin position="7"/>
        <end position="193"/>
    </location>
</feature>
<proteinExistence type="predicted"/>
<organism evidence="6 7">
    <name type="scientific">Escallonia herrerae</name>
    <dbReference type="NCBI Taxonomy" id="1293975"/>
    <lineage>
        <taxon>Eukaryota</taxon>
        <taxon>Viridiplantae</taxon>
        <taxon>Streptophyta</taxon>
        <taxon>Embryophyta</taxon>
        <taxon>Tracheophyta</taxon>
        <taxon>Spermatophyta</taxon>
        <taxon>Magnoliopsida</taxon>
        <taxon>eudicotyledons</taxon>
        <taxon>Gunneridae</taxon>
        <taxon>Pentapetalae</taxon>
        <taxon>asterids</taxon>
        <taxon>campanulids</taxon>
        <taxon>Escalloniales</taxon>
        <taxon>Escalloniaceae</taxon>
        <taxon>Escallonia</taxon>
    </lineage>
</organism>
<evidence type="ECO:0000256" key="4">
    <source>
        <dbReference type="ARBA" id="ARBA00022857"/>
    </source>
</evidence>
<keyword evidence="3" id="KW-0288">FMN</keyword>
<gene>
    <name evidence="6" type="ORF">RJ639_021078</name>
</gene>
<dbReference type="InterPro" id="IPR008254">
    <property type="entry name" value="Flavodoxin/NO_synth"/>
</dbReference>
<dbReference type="GO" id="GO:0016491">
    <property type="term" value="F:oxidoreductase activity"/>
    <property type="evidence" value="ECO:0007669"/>
    <property type="project" value="InterPro"/>
</dbReference>
<keyword evidence="2" id="KW-0285">Flavoprotein</keyword>
<dbReference type="GO" id="GO:0010181">
    <property type="term" value="F:FMN binding"/>
    <property type="evidence" value="ECO:0007669"/>
    <property type="project" value="InterPro"/>
</dbReference>
<keyword evidence="4" id="KW-0521">NADP</keyword>
<dbReference type="PROSITE" id="PS50902">
    <property type="entry name" value="FLAVODOXIN_LIKE"/>
    <property type="match status" value="1"/>
</dbReference>
<reference evidence="6" key="1">
    <citation type="submission" date="2022-12" db="EMBL/GenBank/DDBJ databases">
        <title>Draft genome assemblies for two species of Escallonia (Escalloniales).</title>
        <authorList>
            <person name="Chanderbali A."/>
            <person name="Dervinis C."/>
            <person name="Anghel I."/>
            <person name="Soltis D."/>
            <person name="Soltis P."/>
            <person name="Zapata F."/>
        </authorList>
    </citation>
    <scope>NUCLEOTIDE SEQUENCE</scope>
    <source>
        <strain evidence="6">UCBG64.0493</strain>
        <tissue evidence="6">Leaf</tissue>
    </source>
</reference>
<dbReference type="PANTHER" id="PTHR19384:SF10">
    <property type="entry name" value="NADPH-DEPENDENT DIFLAVIN OXIDOREDUCTASE 1"/>
    <property type="match status" value="1"/>
</dbReference>
<evidence type="ECO:0000256" key="2">
    <source>
        <dbReference type="ARBA" id="ARBA00022630"/>
    </source>
</evidence>
<dbReference type="SUPFAM" id="SSF52218">
    <property type="entry name" value="Flavoproteins"/>
    <property type="match status" value="2"/>
</dbReference>
<evidence type="ECO:0000313" key="6">
    <source>
        <dbReference type="EMBL" id="KAK3001535.1"/>
    </source>
</evidence>
<comment type="cofactor">
    <cofactor evidence="1">
        <name>FMN</name>
        <dbReference type="ChEBI" id="CHEBI:58210"/>
    </cofactor>
</comment>
<dbReference type="GO" id="GO:0050660">
    <property type="term" value="F:flavin adenine dinucleotide binding"/>
    <property type="evidence" value="ECO:0007669"/>
    <property type="project" value="TreeGrafter"/>
</dbReference>
<dbReference type="GO" id="GO:0005829">
    <property type="term" value="C:cytosol"/>
    <property type="evidence" value="ECO:0007669"/>
    <property type="project" value="TreeGrafter"/>
</dbReference>
<evidence type="ECO:0000256" key="1">
    <source>
        <dbReference type="ARBA" id="ARBA00001917"/>
    </source>
</evidence>
<dbReference type="InterPro" id="IPR003097">
    <property type="entry name" value="CysJ-like_FAD-binding"/>
</dbReference>
<dbReference type="InterPro" id="IPR017938">
    <property type="entry name" value="Riboflavin_synthase-like_b-brl"/>
</dbReference>
<name>A0AA88V6N7_9ASTE</name>
<dbReference type="PRINTS" id="PR00369">
    <property type="entry name" value="FLAVODOXIN"/>
</dbReference>
<dbReference type="Proteomes" id="UP001188597">
    <property type="component" value="Unassembled WGS sequence"/>
</dbReference>
<dbReference type="InterPro" id="IPR039261">
    <property type="entry name" value="FNR_nucleotide-bd"/>
</dbReference>
<dbReference type="SUPFAM" id="SSF52343">
    <property type="entry name" value="Ferredoxin reductase-like, C-terminal NADP-linked domain"/>
    <property type="match status" value="1"/>
</dbReference>
<dbReference type="InterPro" id="IPR001094">
    <property type="entry name" value="Flavdoxin-like"/>
</dbReference>
<evidence type="ECO:0000256" key="3">
    <source>
        <dbReference type="ARBA" id="ARBA00022643"/>
    </source>
</evidence>